<evidence type="ECO:0000256" key="7">
    <source>
        <dbReference type="ARBA" id="ARBA00022554"/>
    </source>
</evidence>
<feature type="transmembrane region" description="Helical" evidence="20">
    <location>
        <begin position="660"/>
        <end position="680"/>
    </location>
</feature>
<feature type="region of interest" description="Disordered" evidence="19">
    <location>
        <begin position="1"/>
        <end position="30"/>
    </location>
</feature>
<gene>
    <name evidence="22" type="ORF">SLEP1_g5541</name>
</gene>
<name>A0AAV5HSK7_9ROSI</name>
<dbReference type="GO" id="GO:0006508">
    <property type="term" value="P:proteolysis"/>
    <property type="evidence" value="ECO:0007669"/>
    <property type="project" value="UniProtKB-KW"/>
</dbReference>
<dbReference type="Proteomes" id="UP001054252">
    <property type="component" value="Unassembled WGS sequence"/>
</dbReference>
<dbReference type="GO" id="GO:0005774">
    <property type="term" value="C:vacuolar membrane"/>
    <property type="evidence" value="ECO:0007669"/>
    <property type="project" value="UniProtKB-SubCell"/>
</dbReference>
<comment type="cofactor">
    <cofactor evidence="1">
        <name>Zn(2+)</name>
        <dbReference type="ChEBI" id="CHEBI:29105"/>
    </cofactor>
</comment>
<keyword evidence="10" id="KW-0479">Metal-binding</keyword>
<feature type="transmembrane region" description="Helical" evidence="20">
    <location>
        <begin position="442"/>
        <end position="461"/>
    </location>
</feature>
<evidence type="ECO:0000256" key="5">
    <source>
        <dbReference type="ARBA" id="ARBA00010918"/>
    </source>
</evidence>
<evidence type="ECO:0000256" key="3">
    <source>
        <dbReference type="ARBA" id="ARBA00004128"/>
    </source>
</evidence>
<evidence type="ECO:0000256" key="8">
    <source>
        <dbReference type="ARBA" id="ARBA00022670"/>
    </source>
</evidence>
<evidence type="ECO:0000256" key="9">
    <source>
        <dbReference type="ARBA" id="ARBA00022692"/>
    </source>
</evidence>
<evidence type="ECO:0000256" key="18">
    <source>
        <dbReference type="ARBA" id="ARBA00031512"/>
    </source>
</evidence>
<evidence type="ECO:0000256" key="19">
    <source>
        <dbReference type="SAM" id="MobiDB-lite"/>
    </source>
</evidence>
<comment type="function">
    <text evidence="2">May be involved in vacuolar sorting and osmoregulation.</text>
</comment>
<dbReference type="CDD" id="cd03875">
    <property type="entry name" value="M28_Fxna_like"/>
    <property type="match status" value="1"/>
</dbReference>
<keyword evidence="7" id="KW-0926">Vacuole</keyword>
<evidence type="ECO:0000313" key="23">
    <source>
        <dbReference type="Proteomes" id="UP001054252"/>
    </source>
</evidence>
<accession>A0AAV5HSK7</accession>
<keyword evidence="12" id="KW-0256">Endoplasmic reticulum</keyword>
<feature type="transmembrane region" description="Helical" evidence="20">
    <location>
        <begin position="473"/>
        <end position="498"/>
    </location>
</feature>
<evidence type="ECO:0000256" key="2">
    <source>
        <dbReference type="ARBA" id="ARBA00003273"/>
    </source>
</evidence>
<feature type="transmembrane region" description="Helical" evidence="20">
    <location>
        <begin position="626"/>
        <end position="648"/>
    </location>
</feature>
<dbReference type="Gene3D" id="3.40.630.10">
    <property type="entry name" value="Zn peptidases"/>
    <property type="match status" value="1"/>
</dbReference>
<comment type="similarity">
    <text evidence="5">Belongs to the peptidase M28 family.</text>
</comment>
<evidence type="ECO:0000256" key="20">
    <source>
        <dbReference type="SAM" id="Phobius"/>
    </source>
</evidence>
<evidence type="ECO:0000256" key="10">
    <source>
        <dbReference type="ARBA" id="ARBA00022723"/>
    </source>
</evidence>
<dbReference type="InterPro" id="IPR048024">
    <property type="entry name" value="Fxna-like_M28_dom"/>
</dbReference>
<keyword evidence="23" id="KW-1185">Reference proteome</keyword>
<evidence type="ECO:0000256" key="15">
    <source>
        <dbReference type="ARBA" id="ARBA00023049"/>
    </source>
</evidence>
<keyword evidence="16 20" id="KW-0472">Membrane</keyword>
<dbReference type="GO" id="GO:0046872">
    <property type="term" value="F:metal ion binding"/>
    <property type="evidence" value="ECO:0007669"/>
    <property type="project" value="UniProtKB-KW"/>
</dbReference>
<dbReference type="AlphaFoldDB" id="A0AAV5HSK7"/>
<keyword evidence="17" id="KW-0325">Glycoprotein</keyword>
<feature type="transmembrane region" description="Helical" evidence="20">
    <location>
        <begin position="44"/>
        <end position="62"/>
    </location>
</feature>
<dbReference type="GO" id="GO:0005789">
    <property type="term" value="C:endoplasmic reticulum membrane"/>
    <property type="evidence" value="ECO:0007669"/>
    <property type="project" value="UniProtKB-SubCell"/>
</dbReference>
<feature type="transmembrane region" description="Helical" evidence="20">
    <location>
        <begin position="415"/>
        <end position="435"/>
    </location>
</feature>
<comment type="subcellular location">
    <subcellularLocation>
        <location evidence="4">Endoplasmic reticulum membrane</location>
        <topology evidence="4">Multi-pass membrane protein</topology>
    </subcellularLocation>
    <subcellularLocation>
        <location evidence="3">Vacuole membrane</location>
        <topology evidence="3">Multi-pass membrane protein</topology>
    </subcellularLocation>
</comment>
<protein>
    <recommendedName>
        <fullName evidence="6">Vacuolar membrane protease</fullName>
    </recommendedName>
    <alternativeName>
        <fullName evidence="18">FXNA-related family protease 1</fullName>
    </alternativeName>
</protein>
<evidence type="ECO:0000256" key="12">
    <source>
        <dbReference type="ARBA" id="ARBA00022824"/>
    </source>
</evidence>
<comment type="caution">
    <text evidence="22">The sequence shown here is derived from an EMBL/GenBank/DDBJ whole genome shotgun (WGS) entry which is preliminary data.</text>
</comment>
<keyword evidence="11" id="KW-0378">Hydrolase</keyword>
<evidence type="ECO:0000256" key="16">
    <source>
        <dbReference type="ARBA" id="ARBA00023136"/>
    </source>
</evidence>
<dbReference type="SUPFAM" id="SSF53187">
    <property type="entry name" value="Zn-dependent exopeptidases"/>
    <property type="match status" value="1"/>
</dbReference>
<dbReference type="FunFam" id="3.40.630.10:FF:000008">
    <property type="entry name" value="Endoplasmic reticulum metallopeptidase 1"/>
    <property type="match status" value="1"/>
</dbReference>
<dbReference type="Pfam" id="PF04389">
    <property type="entry name" value="Peptidase_M28"/>
    <property type="match status" value="1"/>
</dbReference>
<evidence type="ECO:0000256" key="1">
    <source>
        <dbReference type="ARBA" id="ARBA00001947"/>
    </source>
</evidence>
<feature type="transmembrane region" description="Helical" evidence="20">
    <location>
        <begin position="585"/>
        <end position="614"/>
    </location>
</feature>
<dbReference type="InterPro" id="IPR007484">
    <property type="entry name" value="Peptidase_M28"/>
</dbReference>
<dbReference type="GO" id="GO:0008235">
    <property type="term" value="F:metalloexopeptidase activity"/>
    <property type="evidence" value="ECO:0007669"/>
    <property type="project" value="InterPro"/>
</dbReference>
<evidence type="ECO:0000256" key="6">
    <source>
        <dbReference type="ARBA" id="ARBA00017435"/>
    </source>
</evidence>
<sequence length="925" mass="101608">MRNRPQNSPVKSKPSTAESSDASEADERSRVNNSIRLKTARRSGFVWLTLFVVIIYCSWAVYRYQFENLPVPLTAEQAGKRGFSEVEALNHVKALTELGPHPVGSDALDLALQYVLAESEKIKKTAHWEVDVQVDFFHVKSGANRLASGMFKGKSVVYSDLNHIVLRILPKFVSEAEENAILVSSHIDTVISAEGAADDSSSVAVMLELARGISQWAHGFKNSVIFLFNTGEEEGLNGAHSFITQHPWSRTIRMAIDLEAMGIGGKSIIFQAGPDPWAIENFASVAKYPSAQIIAQDLFSSGAIKSATDFQVYKEIAGLSGLDFAYIDNSAVYHTKNDKLELLKPGSLQHLGENMLAFLLQVASSSQLSKGKAVDENEKSKDDSAVFFDILGTYLIVYRQSLSNMLHNSVIMQSVLIWITSLLMGGYSAAVSLALSCLSLILMWIFSLSFSVLIAFILPPISSSPVPYIASPWLVVGLFAAPAFLGALTGQHMGYLILQKYLSSVYSKKKQLSPVIQADLIELEAERWLFKAGSVQWLVLLLIGTYYKIGSAYMALVWLVPPTFAYGFLEATLTPARLPRPLKLATLLMGLALPILVSAGIFIKFTSLLIGMAVRFDRNPGSTPDWLGSVIVSVFIAAVICLTLTYVLSYVHISGAKTSIILATCVLFCLSLAAVISGILPPFTEDTARAVNVVHVVNTTERFGEKPNSFVSLFSLTPGKLTKEVEQIREGFVCSRDKVIDFVTFSVKYGCLTFDETEVGWSKSDIPTLTVVSDTMEDKRVTKVSIDTKSSIRWVLGINTNEVEDFMLKENMEELVPLGDKSSVDGWHIIQFSGGKNAPTRFDLTLSWLKNTTRQSHKEDDHPLLKLRTDLKGVTPIAERILSKLPPWCSLFGKSSSPYTLSFLSSLPVDLLGIVTNKEASIGNR</sequence>
<evidence type="ECO:0000256" key="4">
    <source>
        <dbReference type="ARBA" id="ARBA00004477"/>
    </source>
</evidence>
<evidence type="ECO:0000313" key="22">
    <source>
        <dbReference type="EMBL" id="GKU91713.1"/>
    </source>
</evidence>
<keyword evidence="9 20" id="KW-0812">Transmembrane</keyword>
<keyword evidence="14 20" id="KW-1133">Transmembrane helix</keyword>
<organism evidence="22 23">
    <name type="scientific">Rubroshorea leprosula</name>
    <dbReference type="NCBI Taxonomy" id="152421"/>
    <lineage>
        <taxon>Eukaryota</taxon>
        <taxon>Viridiplantae</taxon>
        <taxon>Streptophyta</taxon>
        <taxon>Embryophyta</taxon>
        <taxon>Tracheophyta</taxon>
        <taxon>Spermatophyta</taxon>
        <taxon>Magnoliopsida</taxon>
        <taxon>eudicotyledons</taxon>
        <taxon>Gunneridae</taxon>
        <taxon>Pentapetalae</taxon>
        <taxon>rosids</taxon>
        <taxon>malvids</taxon>
        <taxon>Malvales</taxon>
        <taxon>Dipterocarpaceae</taxon>
        <taxon>Rubroshorea</taxon>
    </lineage>
</organism>
<keyword evidence="15" id="KW-0482">Metalloprotease</keyword>
<evidence type="ECO:0000259" key="21">
    <source>
        <dbReference type="Pfam" id="PF04389"/>
    </source>
</evidence>
<evidence type="ECO:0000256" key="14">
    <source>
        <dbReference type="ARBA" id="ARBA00022989"/>
    </source>
</evidence>
<feature type="compositionally biased region" description="Polar residues" evidence="19">
    <location>
        <begin position="1"/>
        <end position="16"/>
    </location>
</feature>
<evidence type="ECO:0000256" key="17">
    <source>
        <dbReference type="ARBA" id="ARBA00023180"/>
    </source>
</evidence>
<keyword evidence="13" id="KW-0862">Zinc</keyword>
<dbReference type="EMBL" id="BPVZ01000005">
    <property type="protein sequence ID" value="GKU91713.1"/>
    <property type="molecule type" value="Genomic_DNA"/>
</dbReference>
<evidence type="ECO:0000256" key="13">
    <source>
        <dbReference type="ARBA" id="ARBA00022833"/>
    </source>
</evidence>
<proteinExistence type="inferred from homology"/>
<dbReference type="PANTHER" id="PTHR12147:SF58">
    <property type="entry name" value="VACUOLAR MEMBRANE PROTEASE"/>
    <property type="match status" value="1"/>
</dbReference>
<keyword evidence="8" id="KW-0645">Protease</keyword>
<dbReference type="InterPro" id="IPR045175">
    <property type="entry name" value="M28_fam"/>
</dbReference>
<feature type="domain" description="Peptidase M28" evidence="21">
    <location>
        <begin position="172"/>
        <end position="358"/>
    </location>
</feature>
<reference evidence="22 23" key="1">
    <citation type="journal article" date="2021" name="Commun. Biol.">
        <title>The genome of Shorea leprosula (Dipterocarpaceae) highlights the ecological relevance of drought in aseasonal tropical rainforests.</title>
        <authorList>
            <person name="Ng K.K.S."/>
            <person name="Kobayashi M.J."/>
            <person name="Fawcett J.A."/>
            <person name="Hatakeyama M."/>
            <person name="Paape T."/>
            <person name="Ng C.H."/>
            <person name="Ang C.C."/>
            <person name="Tnah L.H."/>
            <person name="Lee C.T."/>
            <person name="Nishiyama T."/>
            <person name="Sese J."/>
            <person name="O'Brien M.J."/>
            <person name="Copetti D."/>
            <person name="Mohd Noor M.I."/>
            <person name="Ong R.C."/>
            <person name="Putra M."/>
            <person name="Sireger I.Z."/>
            <person name="Indrioko S."/>
            <person name="Kosugi Y."/>
            <person name="Izuno A."/>
            <person name="Isagi Y."/>
            <person name="Lee S.L."/>
            <person name="Shimizu K.K."/>
        </authorList>
    </citation>
    <scope>NUCLEOTIDE SEQUENCE [LARGE SCALE GENOMIC DNA]</scope>
    <source>
        <strain evidence="22">214</strain>
    </source>
</reference>
<dbReference type="PANTHER" id="PTHR12147">
    <property type="entry name" value="METALLOPEPTIDASE M28 FAMILY MEMBER"/>
    <property type="match status" value="1"/>
</dbReference>
<evidence type="ECO:0000256" key="11">
    <source>
        <dbReference type="ARBA" id="ARBA00022801"/>
    </source>
</evidence>